<organism evidence="1 2">
    <name type="scientific">Cladophialophora chaetospira</name>
    <dbReference type="NCBI Taxonomy" id="386627"/>
    <lineage>
        <taxon>Eukaryota</taxon>
        <taxon>Fungi</taxon>
        <taxon>Dikarya</taxon>
        <taxon>Ascomycota</taxon>
        <taxon>Pezizomycotina</taxon>
        <taxon>Eurotiomycetes</taxon>
        <taxon>Chaetothyriomycetidae</taxon>
        <taxon>Chaetothyriales</taxon>
        <taxon>Herpotrichiellaceae</taxon>
        <taxon>Cladophialophora</taxon>
    </lineage>
</organism>
<protein>
    <submittedName>
        <fullName evidence="1">Uncharacterized protein</fullName>
    </submittedName>
</protein>
<sequence>MSVSPFSVQYDWEVQEYNRRRAAWKASTKAHKHAEKSLRAHAKSERATALQQIQVLGFGRKKVWSIKFLSGSRRRDGSTGSAPVVEDKFGGGYESDEITLTEALVALK</sequence>
<accession>A0AA38XF90</accession>
<reference evidence="1" key="1">
    <citation type="submission" date="2022-10" db="EMBL/GenBank/DDBJ databases">
        <title>Culturing micro-colonial fungi from biological soil crusts in the Mojave desert and describing Neophaeococcomyces mojavensis, and introducing the new genera and species Taxawa tesnikishii.</title>
        <authorList>
            <person name="Kurbessoian T."/>
            <person name="Stajich J.E."/>
        </authorList>
    </citation>
    <scope>NUCLEOTIDE SEQUENCE</scope>
    <source>
        <strain evidence="1">TK_41</strain>
    </source>
</reference>
<dbReference type="AlphaFoldDB" id="A0AA38XF90"/>
<name>A0AA38XF90_9EURO</name>
<comment type="caution">
    <text evidence="1">The sequence shown here is derived from an EMBL/GenBank/DDBJ whole genome shotgun (WGS) entry which is preliminary data.</text>
</comment>
<dbReference type="Proteomes" id="UP001172673">
    <property type="component" value="Unassembled WGS sequence"/>
</dbReference>
<evidence type="ECO:0000313" key="1">
    <source>
        <dbReference type="EMBL" id="KAJ9612031.1"/>
    </source>
</evidence>
<keyword evidence="2" id="KW-1185">Reference proteome</keyword>
<proteinExistence type="predicted"/>
<gene>
    <name evidence="1" type="ORF">H2200_003626</name>
</gene>
<evidence type="ECO:0000313" key="2">
    <source>
        <dbReference type="Proteomes" id="UP001172673"/>
    </source>
</evidence>
<dbReference type="EMBL" id="JAPDRK010000005">
    <property type="protein sequence ID" value="KAJ9612031.1"/>
    <property type="molecule type" value="Genomic_DNA"/>
</dbReference>